<keyword evidence="1" id="KW-0540">Nuclease</keyword>
<comment type="caution">
    <text evidence="3">The sequence shown here is derived from an EMBL/GenBank/DDBJ whole genome shotgun (WGS) entry which is preliminary data.</text>
</comment>
<evidence type="ECO:0000313" key="3">
    <source>
        <dbReference type="EMBL" id="NKQ53839.1"/>
    </source>
</evidence>
<evidence type="ECO:0000313" key="4">
    <source>
        <dbReference type="Proteomes" id="UP000715441"/>
    </source>
</evidence>
<dbReference type="RefSeq" id="WP_168515172.1">
    <property type="nucleotide sequence ID" value="NZ_JAAXLS010000007.1"/>
</dbReference>
<dbReference type="EMBL" id="JAAXLS010000007">
    <property type="protein sequence ID" value="NKQ53839.1"/>
    <property type="molecule type" value="Genomic_DNA"/>
</dbReference>
<dbReference type="Gene3D" id="3.10.450.30">
    <property type="entry name" value="Microbial ribonucleases"/>
    <property type="match status" value="1"/>
</dbReference>
<proteinExistence type="predicted"/>
<name>A0ABX1J2I1_9PSEU</name>
<dbReference type="Pfam" id="PF00545">
    <property type="entry name" value="Ribonuclease"/>
    <property type="match status" value="1"/>
</dbReference>
<reference evidence="3 4" key="1">
    <citation type="submission" date="2020-04" db="EMBL/GenBank/DDBJ databases">
        <title>Novel species.</title>
        <authorList>
            <person name="Teo W.F.A."/>
            <person name="Lipun K."/>
            <person name="Srisuk N."/>
            <person name="Duangmal K."/>
        </authorList>
    </citation>
    <scope>NUCLEOTIDE SEQUENCE [LARGE SCALE GENOMIC DNA]</scope>
    <source>
        <strain evidence="3 4">K13G38</strain>
    </source>
</reference>
<evidence type="ECO:0000256" key="1">
    <source>
        <dbReference type="ARBA" id="ARBA00022722"/>
    </source>
</evidence>
<dbReference type="InterPro" id="IPR016191">
    <property type="entry name" value="Ribonuclease/ribotoxin"/>
</dbReference>
<gene>
    <name evidence="3" type="ORF">HFP15_13205</name>
</gene>
<organism evidence="3 4">
    <name type="scientific">Amycolatopsis acididurans</name>
    <dbReference type="NCBI Taxonomy" id="2724524"/>
    <lineage>
        <taxon>Bacteria</taxon>
        <taxon>Bacillati</taxon>
        <taxon>Actinomycetota</taxon>
        <taxon>Actinomycetes</taxon>
        <taxon>Pseudonocardiales</taxon>
        <taxon>Pseudonocardiaceae</taxon>
        <taxon>Amycolatopsis</taxon>
    </lineage>
</organism>
<keyword evidence="4" id="KW-1185">Reference proteome</keyword>
<evidence type="ECO:0000256" key="2">
    <source>
        <dbReference type="ARBA" id="ARBA00022801"/>
    </source>
</evidence>
<dbReference type="SUPFAM" id="SSF53933">
    <property type="entry name" value="Microbial ribonucleases"/>
    <property type="match status" value="1"/>
</dbReference>
<protein>
    <submittedName>
        <fullName evidence="3">Ribonuclease N</fullName>
    </submittedName>
</protein>
<dbReference type="InterPro" id="IPR000026">
    <property type="entry name" value="N1-like"/>
</dbReference>
<accession>A0ABX1J2I1</accession>
<dbReference type="Proteomes" id="UP000715441">
    <property type="component" value="Unassembled WGS sequence"/>
</dbReference>
<sequence length="127" mass="13862">MSSRRRITVALAGLIVLVLGGWLVKDLGSDAGTGMATKPLSSLPAEAAQTYRLIQRGGPYPYPQDGSAFNNNEKQLPQQRAGYYHEFTVPTPGSKDRGARRLITGTSRELYYTGDHYASFVVVDPTK</sequence>
<keyword evidence="2" id="KW-0378">Hydrolase</keyword>